<keyword evidence="1" id="KW-1133">Transmembrane helix</keyword>
<feature type="transmembrane region" description="Helical" evidence="1">
    <location>
        <begin position="64"/>
        <end position="83"/>
    </location>
</feature>
<gene>
    <name evidence="2" type="ORF">Bequi_03485</name>
</gene>
<keyword evidence="3" id="KW-1185">Reference proteome</keyword>
<reference evidence="2" key="1">
    <citation type="submission" date="2022-02" db="EMBL/GenBank/DDBJ databases">
        <authorList>
            <person name="Lee M."/>
            <person name="Kim S.-J."/>
            <person name="Jung M.-Y."/>
        </authorList>
    </citation>
    <scope>NUCLEOTIDE SEQUENCE</scope>
    <source>
        <strain evidence="2">JHP9</strain>
    </source>
</reference>
<feature type="transmembrane region" description="Helical" evidence="1">
    <location>
        <begin position="20"/>
        <end position="44"/>
    </location>
</feature>
<feature type="transmembrane region" description="Helical" evidence="1">
    <location>
        <begin position="95"/>
        <end position="113"/>
    </location>
</feature>
<proteinExistence type="predicted"/>
<sequence>MRRSRERELAAWETRTGVVLLVAGILLALLGITAPLLQVLGAVALGEGGIAPSTWEGLQRAASAMAWVAERLVMIVAVLSAALARRLWGRGRTGALVALGAVALHAVAFVAQWQLGRGLSIGRSGPVEDSDWAILAVLQFIAVFDPIVLAAGTIVGAALIMQWVRGLPRSQPTSELPADFLEVEGQG</sequence>
<dbReference type="RefSeq" id="WP_249736554.1">
    <property type="nucleotide sequence ID" value="NZ_JAKNCJ010000001.1"/>
</dbReference>
<keyword evidence="1" id="KW-0472">Membrane</keyword>
<evidence type="ECO:0000313" key="2">
    <source>
        <dbReference type="EMBL" id="MCL6422454.1"/>
    </source>
</evidence>
<evidence type="ECO:0000256" key="1">
    <source>
        <dbReference type="SAM" id="Phobius"/>
    </source>
</evidence>
<accession>A0ABT0QY68</accession>
<evidence type="ECO:0000313" key="3">
    <source>
        <dbReference type="Proteomes" id="UP001203761"/>
    </source>
</evidence>
<dbReference type="Proteomes" id="UP001203761">
    <property type="component" value="Unassembled WGS sequence"/>
</dbReference>
<keyword evidence="1" id="KW-0812">Transmembrane</keyword>
<organism evidence="2 3">
    <name type="scientific">Brachybacterium equifaecis</name>
    <dbReference type="NCBI Taxonomy" id="2910770"/>
    <lineage>
        <taxon>Bacteria</taxon>
        <taxon>Bacillati</taxon>
        <taxon>Actinomycetota</taxon>
        <taxon>Actinomycetes</taxon>
        <taxon>Micrococcales</taxon>
        <taxon>Dermabacteraceae</taxon>
        <taxon>Brachybacterium</taxon>
    </lineage>
</organism>
<comment type="caution">
    <text evidence="2">The sequence shown here is derived from an EMBL/GenBank/DDBJ whole genome shotgun (WGS) entry which is preliminary data.</text>
</comment>
<name>A0ABT0QY68_9MICO</name>
<protein>
    <submittedName>
        <fullName evidence="2">Uncharacterized protein</fullName>
    </submittedName>
</protein>
<dbReference type="EMBL" id="JAKNCJ010000001">
    <property type="protein sequence ID" value="MCL6422454.1"/>
    <property type="molecule type" value="Genomic_DNA"/>
</dbReference>
<feature type="transmembrane region" description="Helical" evidence="1">
    <location>
        <begin position="133"/>
        <end position="160"/>
    </location>
</feature>